<feature type="region of interest" description="Disordered" evidence="19">
    <location>
        <begin position="1"/>
        <end position="23"/>
    </location>
</feature>
<dbReference type="GO" id="GO:0044200">
    <property type="term" value="C:host cell nuclear membrane"/>
    <property type="evidence" value="ECO:0007669"/>
    <property type="project" value="UniProtKB-SubCell"/>
</dbReference>
<comment type="similarity">
    <text evidence="3">Belongs to the vesiculoviruses matrix protein family.</text>
</comment>
<name>B3FRL3_9RHAB</name>
<keyword evidence="16" id="KW-0468">Viral matrix protein</keyword>
<evidence type="ECO:0000256" key="1">
    <source>
        <dbReference type="ARBA" id="ARBA00004192"/>
    </source>
</evidence>
<keyword evidence="21" id="KW-1185">Reference proteome</keyword>
<comment type="function">
    <text evidence="18">Forms a double layer around the helical nucleocapsid, the inner matrix layer binding to the N helix and the outer matrix layer binding to the envelope glycoprotein. Plays a major role in assembly and budding of virion, by recruiting cellular partners of the ESCRT complexes that play a key role in releasing the budding particle from the host membrane. Condensates the ribonucleocapsid core during virus assembly. Inhibits the host mRNA nuclear export thereby inducing the shut off of cellular transcription and preventing the interferon signaling and the establishment of antiviral state in infected cells. This shutoff presumably inhibits interferon signaling and thus establishment of antiviral state in virus infected cells. Induces cell-rounding, cytoskeleton disorganization and apoptosis in infected cell. Inhibits host transcription, possibly through interaction with host DNA repair factor IIH/TFIIH GTF2H5 subunit.</text>
</comment>
<dbReference type="OrthoDB" id="9191at10239"/>
<keyword evidence="14" id="KW-0472">Membrane</keyword>
<dbReference type="InterPro" id="IPR009397">
    <property type="entry name" value="Vesiculo_matrix"/>
</dbReference>
<evidence type="ECO:0000256" key="19">
    <source>
        <dbReference type="SAM" id="MobiDB-lite"/>
    </source>
</evidence>
<evidence type="ECO:0000256" key="16">
    <source>
        <dbReference type="ARBA" id="ARBA00023311"/>
    </source>
</evidence>
<evidence type="ECO:0000256" key="3">
    <source>
        <dbReference type="ARBA" id="ARBA00010182"/>
    </source>
</evidence>
<dbReference type="KEGG" id="vg:20964382"/>
<keyword evidence="10" id="KW-1198">Viral budding</keyword>
<evidence type="ECO:0000256" key="14">
    <source>
        <dbReference type="ARBA" id="ARBA00023136"/>
    </source>
</evidence>
<evidence type="ECO:0000313" key="20">
    <source>
        <dbReference type="EMBL" id="ACB47441.1"/>
    </source>
</evidence>
<dbReference type="GO" id="GO:0039702">
    <property type="term" value="P:viral budding via host ESCRT complex"/>
    <property type="evidence" value="ECO:0007669"/>
    <property type="project" value="UniProtKB-KW"/>
</dbReference>
<evidence type="ECO:0000256" key="6">
    <source>
        <dbReference type="ARBA" id="ARBA00022553"/>
    </source>
</evidence>
<evidence type="ECO:0000256" key="12">
    <source>
        <dbReference type="ARBA" id="ARBA00022844"/>
    </source>
</evidence>
<dbReference type="GeneID" id="20964382"/>
<feature type="compositionally biased region" description="Basic residues" evidence="19">
    <location>
        <begin position="8"/>
        <end position="19"/>
    </location>
</feature>
<evidence type="ECO:0000256" key="7">
    <source>
        <dbReference type="ARBA" id="ARBA00022562"/>
    </source>
</evidence>
<keyword evidence="7" id="KW-1048">Host nucleus</keyword>
<protein>
    <recommendedName>
        <fullName evidence="4">Matrix protein</fullName>
    </recommendedName>
</protein>
<dbReference type="SUPFAM" id="SSF75404">
    <property type="entry name" value="VSV matrix protein"/>
    <property type="match status" value="1"/>
</dbReference>
<dbReference type="GO" id="GO:0039660">
    <property type="term" value="F:structural constituent of virion"/>
    <property type="evidence" value="ECO:0007669"/>
    <property type="project" value="UniProtKB-KW"/>
</dbReference>
<keyword evidence="11" id="KW-0053">Apoptosis</keyword>
<evidence type="ECO:0000256" key="4">
    <source>
        <dbReference type="ARBA" id="ARBA00017678"/>
    </source>
</evidence>
<dbReference type="EMBL" id="EU373658">
    <property type="protein sequence ID" value="ACB47441.1"/>
    <property type="molecule type" value="Viral_cRNA"/>
</dbReference>
<evidence type="ECO:0000256" key="15">
    <source>
        <dbReference type="ARBA" id="ARBA00023200"/>
    </source>
</evidence>
<dbReference type="Gene3D" id="3.10.460.10">
    <property type="entry name" value="VSV matrix protein"/>
    <property type="match status" value="1"/>
</dbReference>
<dbReference type="InterPro" id="IPR036711">
    <property type="entry name" value="VSV_matrix_sf"/>
</dbReference>
<evidence type="ECO:0000256" key="10">
    <source>
        <dbReference type="ARBA" id="ARBA00022637"/>
    </source>
</evidence>
<keyword evidence="15" id="KW-1035">Host cytoplasm</keyword>
<evidence type="ECO:0000256" key="17">
    <source>
        <dbReference type="ARBA" id="ARBA00037802"/>
    </source>
</evidence>
<keyword evidence="12" id="KW-0946">Virion</keyword>
<accession>B3FRL3</accession>
<evidence type="ECO:0000256" key="5">
    <source>
        <dbReference type="ARBA" id="ARBA00022462"/>
    </source>
</evidence>
<keyword evidence="9" id="KW-1188">Viral release from host cell</keyword>
<keyword evidence="8" id="KW-0945">Host-virus interaction</keyword>
<dbReference type="Pfam" id="PF06326">
    <property type="entry name" value="Vesiculo_matrix"/>
    <property type="match status" value="1"/>
</dbReference>
<comment type="subcellular location">
    <subcellularLocation>
        <location evidence="1">Host cytoplasm</location>
    </subcellularLocation>
    <subcellularLocation>
        <location evidence="17">Host nucleus membrane</location>
        <topology evidence="17">Peripheral membrane protein</topology>
    </subcellularLocation>
    <subcellularLocation>
        <location evidence="2">Virion</location>
    </subcellularLocation>
</comment>
<evidence type="ECO:0000256" key="2">
    <source>
        <dbReference type="ARBA" id="ARBA00004328"/>
    </source>
</evidence>
<evidence type="ECO:0000256" key="8">
    <source>
        <dbReference type="ARBA" id="ARBA00022581"/>
    </source>
</evidence>
<organism evidence="20 21">
    <name type="scientific">Vesicular stomatitis Alagoas virus</name>
    <dbReference type="NCBI Taxonomy" id="198833"/>
    <lineage>
        <taxon>Viruses</taxon>
        <taxon>Riboviria</taxon>
        <taxon>Orthornavirae</taxon>
        <taxon>Negarnaviricota</taxon>
        <taxon>Haploviricotina</taxon>
        <taxon>Monjiviricetes</taxon>
        <taxon>Mononegavirales</taxon>
        <taxon>Rhabdoviridae</taxon>
        <taxon>Alpharhabdovirinae</taxon>
        <taxon>Vesiculovirus</taxon>
        <taxon>Vesiculovirus alagoas</taxon>
    </lineage>
</organism>
<keyword evidence="6" id="KW-0597">Phosphoprotein</keyword>
<dbReference type="GO" id="GO:0019031">
    <property type="term" value="C:viral envelope"/>
    <property type="evidence" value="ECO:0007669"/>
    <property type="project" value="InterPro"/>
</dbReference>
<evidence type="ECO:0000256" key="9">
    <source>
        <dbReference type="ARBA" id="ARBA00022612"/>
    </source>
</evidence>
<evidence type="ECO:0000256" key="13">
    <source>
        <dbReference type="ARBA" id="ARBA00022870"/>
    </source>
</evidence>
<proteinExistence type="inferred from homology"/>
<reference evidence="20 21" key="1">
    <citation type="journal article" date="2008" name="Arch. Virol.">
        <title>Characterization of the full-length genomic sequences of vesicular stomatitis Cocal and Alagoas viruses.</title>
        <authorList>
            <person name="Pauszek S.J."/>
            <person name="Allende R."/>
            <person name="Rodriguez L.L."/>
        </authorList>
    </citation>
    <scope>NUCLEOTIDE SEQUENCE [LARGE SCALE GENOMIC DNA]</scope>
    <source>
        <strain evidence="20">Indiana 3</strain>
    </source>
</reference>
<evidence type="ECO:0000256" key="11">
    <source>
        <dbReference type="ARBA" id="ARBA00022703"/>
    </source>
</evidence>
<dbReference type="RefSeq" id="YP_009094099.1">
    <property type="nucleotide sequence ID" value="NC_025353.1"/>
</dbReference>
<dbReference type="Proteomes" id="UP000098486">
    <property type="component" value="Segment"/>
</dbReference>
<evidence type="ECO:0000313" key="21">
    <source>
        <dbReference type="Proteomes" id="UP000098486"/>
    </source>
</evidence>
<evidence type="ECO:0000256" key="18">
    <source>
        <dbReference type="ARBA" id="ARBA00049944"/>
    </source>
</evidence>
<keyword evidence="5" id="KW-1187">Viral budding via the host ESCRT complexes</keyword>
<sequence length="229" mass="26137">MSSLKKILGLKKQSKKSKKLGIAPPPYEEDATMEFAPSAPLNESYFGMEDMDFHDKRQLRYEKFHFSIKLTVQSNRPFRSCEDAMIAVSNWDHMYIGLAGKRPFYKVLALLGSTLLKATPAVLADQGHPEYHAFCEGRAYLPHRLGPTPPMLNVPEHFRRPFHIGLYRGTVDLTLTLYDDESTESAPVIWDYINSSRVKNLRENALMFGLIVERKATGSWVLDSISHFK</sequence>
<dbReference type="GO" id="GO:0030430">
    <property type="term" value="C:host cell cytoplasm"/>
    <property type="evidence" value="ECO:0007669"/>
    <property type="project" value="UniProtKB-SubCell"/>
</dbReference>
<keyword evidence="13" id="KW-1043">Host membrane</keyword>